<evidence type="ECO:0000256" key="1">
    <source>
        <dbReference type="ARBA" id="ARBA00004651"/>
    </source>
</evidence>
<dbReference type="HOGENOM" id="CLU_119315_0_0_6"/>
<dbReference type="eggNOG" id="COG2891">
    <property type="taxonomic scope" value="Bacteria"/>
</dbReference>
<evidence type="ECO:0000256" key="6">
    <source>
        <dbReference type="ARBA" id="ARBA00022989"/>
    </source>
</evidence>
<keyword evidence="5 8" id="KW-0133">Cell shape</keyword>
<dbReference type="PANTHER" id="PTHR37484:SF1">
    <property type="entry name" value="ROD SHAPE-DETERMINING PROTEIN MRED"/>
    <property type="match status" value="1"/>
</dbReference>
<evidence type="ECO:0000256" key="9">
    <source>
        <dbReference type="SAM" id="Phobius"/>
    </source>
</evidence>
<evidence type="ECO:0000256" key="7">
    <source>
        <dbReference type="ARBA" id="ARBA00023136"/>
    </source>
</evidence>
<protein>
    <recommendedName>
        <fullName evidence="8">Rod shape-determining protein MreD</fullName>
    </recommendedName>
</protein>
<dbReference type="InterPro" id="IPR026034">
    <property type="entry name" value="MreD_proteobac"/>
</dbReference>
<reference evidence="10 11" key="1">
    <citation type="journal article" date="2011" name="J. Bacteriol.">
        <title>Complete genome sequence of the polycyclic aromatic hydrocarbon-degrading bacterium Alteromonas sp. strain SN2.</title>
        <authorList>
            <person name="Jin H.M."/>
            <person name="Jeong H."/>
            <person name="Moon E.J."/>
            <person name="Math R.K."/>
            <person name="Lee K."/>
            <person name="Kim H.J."/>
            <person name="Jeon C.O."/>
            <person name="Oh T.K."/>
            <person name="Kim J.F."/>
        </authorList>
    </citation>
    <scope>NUCLEOTIDE SEQUENCE [LARGE SCALE GENOMIC DNA]</scope>
    <source>
        <strain evidence="11">JCM 17741 / KACC 18427 / KCTC 11700BP / SN2</strain>
    </source>
</reference>
<keyword evidence="6 9" id="KW-1133">Transmembrane helix</keyword>
<proteinExistence type="inferred from homology"/>
<dbReference type="PIRSF" id="PIRSF018472">
    <property type="entry name" value="MreD_proteobac"/>
    <property type="match status" value="1"/>
</dbReference>
<keyword evidence="11" id="KW-1185">Reference proteome</keyword>
<keyword evidence="7 8" id="KW-0472">Membrane</keyword>
<dbReference type="EMBL" id="CP002339">
    <property type="protein sequence ID" value="AEF04934.1"/>
    <property type="molecule type" value="Genomic_DNA"/>
</dbReference>
<feature type="transmembrane region" description="Helical" evidence="9">
    <location>
        <begin position="55"/>
        <end position="85"/>
    </location>
</feature>
<evidence type="ECO:0000313" key="10">
    <source>
        <dbReference type="EMBL" id="AEF04934.1"/>
    </source>
</evidence>
<dbReference type="PANTHER" id="PTHR37484">
    <property type="entry name" value="ROD SHAPE-DETERMINING PROTEIN MRED"/>
    <property type="match status" value="1"/>
</dbReference>
<evidence type="ECO:0000256" key="4">
    <source>
        <dbReference type="ARBA" id="ARBA00022692"/>
    </source>
</evidence>
<dbReference type="GO" id="GO:0005886">
    <property type="term" value="C:plasma membrane"/>
    <property type="evidence" value="ECO:0007669"/>
    <property type="project" value="UniProtKB-SubCell"/>
</dbReference>
<dbReference type="InterPro" id="IPR007227">
    <property type="entry name" value="Cell_shape_determining_MreD"/>
</dbReference>
<comment type="similarity">
    <text evidence="2 8">Belongs to the MreD family.</text>
</comment>
<keyword evidence="4 9" id="KW-0812">Transmembrane</keyword>
<gene>
    <name evidence="10" type="ordered locus">ambt_17145</name>
</gene>
<accession>F5ZF78</accession>
<feature type="transmembrane region" description="Helical" evidence="9">
    <location>
        <begin position="97"/>
        <end position="119"/>
    </location>
</feature>
<evidence type="ECO:0000256" key="8">
    <source>
        <dbReference type="PIRNR" id="PIRNR018472"/>
    </source>
</evidence>
<dbReference type="GO" id="GO:0008360">
    <property type="term" value="P:regulation of cell shape"/>
    <property type="evidence" value="ECO:0007669"/>
    <property type="project" value="UniProtKB-UniRule"/>
</dbReference>
<dbReference type="Proteomes" id="UP000000683">
    <property type="component" value="Chromosome"/>
</dbReference>
<comment type="subcellular location">
    <subcellularLocation>
        <location evidence="8">Cell inner membrane</location>
    </subcellularLocation>
    <subcellularLocation>
        <location evidence="1">Cell membrane</location>
        <topology evidence="1">Multi-pass membrane protein</topology>
    </subcellularLocation>
</comment>
<feature type="transmembrane region" description="Helical" evidence="9">
    <location>
        <begin position="131"/>
        <end position="149"/>
    </location>
</feature>
<comment type="function">
    <text evidence="8">Involved in formation of the rod shape of the cell. May also contribute to regulation of formation of penicillin-binding proteins.</text>
</comment>
<keyword evidence="8" id="KW-0997">Cell inner membrane</keyword>
<dbReference type="Pfam" id="PF04093">
    <property type="entry name" value="MreD"/>
    <property type="match status" value="1"/>
</dbReference>
<sequence>MIRKRHSVIVTTLLIALVLQIVPLPIQVDLYRPDWVLIVLAYWSMALPHRVNVGVAFLTGVAVDILVGTTLGIHSLSLSISIYILAANYQRLRNYSVWQQAIVIGLLSSLYHLLTFWVQHLLTDIYFQLDYLWPVLTSMLLWPWVFWLLRKTRRQFSIS</sequence>
<evidence type="ECO:0000256" key="2">
    <source>
        <dbReference type="ARBA" id="ARBA00007776"/>
    </source>
</evidence>
<evidence type="ECO:0000256" key="5">
    <source>
        <dbReference type="ARBA" id="ARBA00022960"/>
    </source>
</evidence>
<evidence type="ECO:0000256" key="3">
    <source>
        <dbReference type="ARBA" id="ARBA00022475"/>
    </source>
</evidence>
<evidence type="ECO:0000313" key="11">
    <source>
        <dbReference type="Proteomes" id="UP000000683"/>
    </source>
</evidence>
<keyword evidence="3 8" id="KW-1003">Cell membrane</keyword>
<dbReference type="AlphaFoldDB" id="F5ZF78"/>
<dbReference type="NCBIfam" id="TIGR03426">
    <property type="entry name" value="shape_MreD"/>
    <property type="match status" value="1"/>
</dbReference>
<name>F5ZF78_ALTNA</name>
<dbReference type="KEGG" id="alt:ambt_17145"/>
<organism evidence="10 11">
    <name type="scientific">Alteromonas naphthalenivorans</name>
    <dbReference type="NCBI Taxonomy" id="715451"/>
    <lineage>
        <taxon>Bacteria</taxon>
        <taxon>Pseudomonadati</taxon>
        <taxon>Pseudomonadota</taxon>
        <taxon>Gammaproteobacteria</taxon>
        <taxon>Alteromonadales</taxon>
        <taxon>Alteromonadaceae</taxon>
        <taxon>Alteromonas/Salinimonas group</taxon>
        <taxon>Alteromonas</taxon>
    </lineage>
</organism>